<dbReference type="Gene3D" id="3.40.605.10">
    <property type="entry name" value="Aldehyde Dehydrogenase, Chain A, domain 1"/>
    <property type="match status" value="1"/>
</dbReference>
<dbReference type="Pfam" id="PF00171">
    <property type="entry name" value="Aldedh"/>
    <property type="match status" value="1"/>
</dbReference>
<evidence type="ECO:0000256" key="4">
    <source>
        <dbReference type="PIRNR" id="PIRNR036492"/>
    </source>
</evidence>
<dbReference type="InterPro" id="IPR016161">
    <property type="entry name" value="Ald_DH/histidinol_DH"/>
</dbReference>
<evidence type="ECO:0000256" key="3">
    <source>
        <dbReference type="ARBA" id="ARBA00023027"/>
    </source>
</evidence>
<accession>A0A4Y9ELV8</accession>
<dbReference type="AlphaFoldDB" id="A0A4Y9ELV8"/>
<evidence type="ECO:0000256" key="5">
    <source>
        <dbReference type="PIRSR" id="PIRSR036492-1"/>
    </source>
</evidence>
<dbReference type="EMBL" id="SIHO01000003">
    <property type="protein sequence ID" value="TFU01360.1"/>
    <property type="molecule type" value="Genomic_DNA"/>
</dbReference>
<dbReference type="GO" id="GO:0006081">
    <property type="term" value="P:aldehyde metabolic process"/>
    <property type="evidence" value="ECO:0007669"/>
    <property type="project" value="InterPro"/>
</dbReference>
<protein>
    <recommendedName>
        <fullName evidence="4">Aldehyde dehydrogenase</fullName>
    </recommendedName>
</protein>
<comment type="similarity">
    <text evidence="1 4 7">Belongs to the aldehyde dehydrogenase family.</text>
</comment>
<gene>
    <name evidence="9" type="ORF">EUV02_13810</name>
</gene>
<comment type="caution">
    <text evidence="9">The sequence shown here is derived from an EMBL/GenBank/DDBJ whole genome shotgun (WGS) entry which is preliminary data.</text>
</comment>
<dbReference type="InterPro" id="IPR016163">
    <property type="entry name" value="Ald_DH_C"/>
</dbReference>
<evidence type="ECO:0000313" key="10">
    <source>
        <dbReference type="Proteomes" id="UP000297737"/>
    </source>
</evidence>
<dbReference type="GO" id="GO:0004029">
    <property type="term" value="F:aldehyde dehydrogenase (NAD+) activity"/>
    <property type="evidence" value="ECO:0007669"/>
    <property type="project" value="TreeGrafter"/>
</dbReference>
<evidence type="ECO:0000259" key="8">
    <source>
        <dbReference type="Pfam" id="PF00171"/>
    </source>
</evidence>
<feature type="active site" evidence="5">
    <location>
        <position position="260"/>
    </location>
</feature>
<dbReference type="Proteomes" id="UP000297737">
    <property type="component" value="Unassembled WGS sequence"/>
</dbReference>
<dbReference type="PANTHER" id="PTHR43570:SF20">
    <property type="entry name" value="ALDEHYDE DEHYDROGENASE ALDX-RELATED"/>
    <property type="match status" value="1"/>
</dbReference>
<dbReference type="InterPro" id="IPR015590">
    <property type="entry name" value="Aldehyde_DH_dom"/>
</dbReference>
<dbReference type="PROSITE" id="PS00687">
    <property type="entry name" value="ALDEHYDE_DEHYDR_GLU"/>
    <property type="match status" value="1"/>
</dbReference>
<evidence type="ECO:0000256" key="6">
    <source>
        <dbReference type="PROSITE-ProRule" id="PRU10007"/>
    </source>
</evidence>
<dbReference type="PIRSF" id="PIRSF036492">
    <property type="entry name" value="ALDH"/>
    <property type="match status" value="1"/>
</dbReference>
<dbReference type="PANTHER" id="PTHR43570">
    <property type="entry name" value="ALDEHYDE DEHYDROGENASE"/>
    <property type="match status" value="1"/>
</dbReference>
<dbReference type="SUPFAM" id="SSF53720">
    <property type="entry name" value="ALDH-like"/>
    <property type="match status" value="1"/>
</dbReference>
<organism evidence="9 10">
    <name type="scientific">Glacieibacterium arshaanense</name>
    <dbReference type="NCBI Taxonomy" id="2511025"/>
    <lineage>
        <taxon>Bacteria</taxon>
        <taxon>Pseudomonadati</taxon>
        <taxon>Pseudomonadota</taxon>
        <taxon>Alphaproteobacteria</taxon>
        <taxon>Sphingomonadales</taxon>
        <taxon>Sphingosinicellaceae</taxon>
        <taxon>Glacieibacterium</taxon>
    </lineage>
</organism>
<sequence length="485" mass="52616">MATTQTQVWDAREAAAMQDILRRQQDSFHAELPVSVASRRDRLNRGLKLLLENVDGFVGAMSEDFGHRSKEQSEITDIMSSIKSFKHTLKHFEGWMRPETRPMDFPLWLLGARAHIEYQPKGVVGIIAPWNFPVVLTFSPLANVLGAGNRAMIKPSEFTPATSELMKTLIAKYFAPEEVAVITGGPEVGKAFSELAFDHMIFTGGTAVAKHVMAAAAKNLVPLTLELGGKSPTIISKSADIASATDRVALGKMMNAGQICLAPDYMMVPPESEAAVVAGLQAAVAKQYPTLLANPDYTSVINGKNRDRLESLVADARAKGANVIVVNPGNEDFSGANTNKMPLHIIQNVTDDMAVMQEEIFGPLLPIKTYDSPSEAIDYVNSHARPLALYWFGTDAAEERTYLDRTVSGGVTVNDVIFHIAVEDLPFGGVGPSGMGSYHGLEGFRTFSHAKSIYKQPKLDLAAIAGFKPPYGDKTKKALAKELKA</sequence>
<reference evidence="9 10" key="1">
    <citation type="submission" date="2019-02" db="EMBL/GenBank/DDBJ databases">
        <title>Polymorphobacter sp. isolated from the lake at the Tibet of China.</title>
        <authorList>
            <person name="Li A."/>
        </authorList>
    </citation>
    <scope>NUCLEOTIDE SEQUENCE [LARGE SCALE GENOMIC DNA]</scope>
    <source>
        <strain evidence="9 10">DJ1R-1</strain>
    </source>
</reference>
<proteinExistence type="inferred from homology"/>
<feature type="domain" description="Aldehyde dehydrogenase" evidence="8">
    <location>
        <begin position="13"/>
        <end position="453"/>
    </location>
</feature>
<dbReference type="OrthoDB" id="9812625at2"/>
<dbReference type="GO" id="GO:0005737">
    <property type="term" value="C:cytoplasm"/>
    <property type="evidence" value="ECO:0007669"/>
    <property type="project" value="TreeGrafter"/>
</dbReference>
<keyword evidence="3" id="KW-0520">NAD</keyword>
<dbReference type="InterPro" id="IPR012394">
    <property type="entry name" value="Aldehyde_DH_NAD(P)"/>
</dbReference>
<keyword evidence="10" id="KW-1185">Reference proteome</keyword>
<dbReference type="InterPro" id="IPR029510">
    <property type="entry name" value="Ald_DH_CS_GLU"/>
</dbReference>
<dbReference type="InterPro" id="IPR016162">
    <property type="entry name" value="Ald_DH_N"/>
</dbReference>
<dbReference type="Gene3D" id="3.40.309.10">
    <property type="entry name" value="Aldehyde Dehydrogenase, Chain A, domain 2"/>
    <property type="match status" value="1"/>
</dbReference>
<evidence type="ECO:0000256" key="2">
    <source>
        <dbReference type="ARBA" id="ARBA00023002"/>
    </source>
</evidence>
<dbReference type="RefSeq" id="WP_135246864.1">
    <property type="nucleotide sequence ID" value="NZ_SIHO01000003.1"/>
</dbReference>
<evidence type="ECO:0000256" key="7">
    <source>
        <dbReference type="RuleBase" id="RU003345"/>
    </source>
</evidence>
<evidence type="ECO:0000256" key="1">
    <source>
        <dbReference type="ARBA" id="ARBA00009986"/>
    </source>
</evidence>
<evidence type="ECO:0000313" key="9">
    <source>
        <dbReference type="EMBL" id="TFU01360.1"/>
    </source>
</evidence>
<name>A0A4Y9ELV8_9SPHN</name>
<feature type="active site" evidence="5 6">
    <location>
        <position position="226"/>
    </location>
</feature>
<dbReference type="CDD" id="cd07133">
    <property type="entry name" value="ALDH_CALDH_CalB"/>
    <property type="match status" value="1"/>
</dbReference>
<keyword evidence="2 4" id="KW-0560">Oxidoreductase</keyword>